<dbReference type="Proteomes" id="UP000275385">
    <property type="component" value="Unassembled WGS sequence"/>
</dbReference>
<keyword evidence="5" id="KW-0862">Zinc</keyword>
<dbReference type="GO" id="GO:0005634">
    <property type="term" value="C:nucleus"/>
    <property type="evidence" value="ECO:0007669"/>
    <property type="project" value="UniProtKB-SubCell"/>
</dbReference>
<evidence type="ECO:0000256" key="2">
    <source>
        <dbReference type="ARBA" id="ARBA00022723"/>
    </source>
</evidence>
<dbReference type="PANTHER" id="PTHR14003">
    <property type="entry name" value="TRANSCRIPTIONAL REPRESSOR PROTEIN YY"/>
    <property type="match status" value="1"/>
</dbReference>
<comment type="subcellular location">
    <subcellularLocation>
        <location evidence="1">Nucleus</location>
    </subcellularLocation>
</comment>
<comment type="caution">
    <text evidence="13">The sequence shown here is derived from an EMBL/GenBank/DDBJ whole genome shotgun (WGS) entry which is preliminary data.</text>
</comment>
<feature type="domain" description="C2H2-type" evidence="12">
    <location>
        <begin position="206"/>
        <end position="235"/>
    </location>
</feature>
<feature type="region of interest" description="Disordered" evidence="11">
    <location>
        <begin position="1"/>
        <end position="29"/>
    </location>
</feature>
<protein>
    <recommendedName>
        <fullName evidence="9">C2H2 type master regulator of conidiophore development brlA</fullName>
    </recommendedName>
</protein>
<feature type="region of interest" description="Disordered" evidence="11">
    <location>
        <begin position="75"/>
        <end position="127"/>
    </location>
</feature>
<dbReference type="InterPro" id="IPR013087">
    <property type="entry name" value="Znf_C2H2_type"/>
</dbReference>
<reference evidence="13 14" key="1">
    <citation type="submission" date="2018-08" db="EMBL/GenBank/DDBJ databases">
        <title>Draft genome of the lignicolous fungus Coniochaeta pulveracea.</title>
        <authorList>
            <person name="Borstlap C.J."/>
            <person name="De Witt R.N."/>
            <person name="Botha A."/>
            <person name="Volschenk H."/>
        </authorList>
    </citation>
    <scope>NUCLEOTIDE SEQUENCE [LARGE SCALE GENOMIC DNA]</scope>
    <source>
        <strain evidence="13 14">CAB683</strain>
    </source>
</reference>
<evidence type="ECO:0000256" key="4">
    <source>
        <dbReference type="ARBA" id="ARBA00022771"/>
    </source>
</evidence>
<evidence type="ECO:0000256" key="7">
    <source>
        <dbReference type="ARBA" id="ARBA00023163"/>
    </source>
</evidence>
<keyword evidence="2" id="KW-0479">Metal-binding</keyword>
<evidence type="ECO:0000259" key="12">
    <source>
        <dbReference type="PROSITE" id="PS50157"/>
    </source>
</evidence>
<dbReference type="AlphaFoldDB" id="A0A420YAY5"/>
<dbReference type="GO" id="GO:0000785">
    <property type="term" value="C:chromatin"/>
    <property type="evidence" value="ECO:0007669"/>
    <property type="project" value="TreeGrafter"/>
</dbReference>
<dbReference type="Pfam" id="PF00096">
    <property type="entry name" value="zf-C2H2"/>
    <property type="match status" value="3"/>
</dbReference>
<organism evidence="13 14">
    <name type="scientific">Coniochaeta pulveracea</name>
    <dbReference type="NCBI Taxonomy" id="177199"/>
    <lineage>
        <taxon>Eukaryota</taxon>
        <taxon>Fungi</taxon>
        <taxon>Dikarya</taxon>
        <taxon>Ascomycota</taxon>
        <taxon>Pezizomycotina</taxon>
        <taxon>Sordariomycetes</taxon>
        <taxon>Sordariomycetidae</taxon>
        <taxon>Coniochaetales</taxon>
        <taxon>Coniochaetaceae</taxon>
        <taxon>Coniochaeta</taxon>
    </lineage>
</organism>
<keyword evidence="6" id="KW-0805">Transcription regulation</keyword>
<evidence type="ECO:0000256" key="1">
    <source>
        <dbReference type="ARBA" id="ARBA00004123"/>
    </source>
</evidence>
<dbReference type="PROSITE" id="PS50157">
    <property type="entry name" value="ZINC_FINGER_C2H2_2"/>
    <property type="match status" value="3"/>
</dbReference>
<feature type="domain" description="C2H2-type" evidence="12">
    <location>
        <begin position="266"/>
        <end position="293"/>
    </location>
</feature>
<gene>
    <name evidence="13" type="ORF">DL546_005718</name>
</gene>
<keyword evidence="4 10" id="KW-0863">Zinc-finger</keyword>
<dbReference type="EMBL" id="QVQW01000024">
    <property type="protein sequence ID" value="RKU45042.1"/>
    <property type="molecule type" value="Genomic_DNA"/>
</dbReference>
<keyword evidence="8" id="KW-0539">Nucleus</keyword>
<dbReference type="GO" id="GO:0005667">
    <property type="term" value="C:transcription regulator complex"/>
    <property type="evidence" value="ECO:0007669"/>
    <property type="project" value="TreeGrafter"/>
</dbReference>
<dbReference type="InterPro" id="IPR036236">
    <property type="entry name" value="Znf_C2H2_sf"/>
</dbReference>
<dbReference type="GO" id="GO:0000981">
    <property type="term" value="F:DNA-binding transcription factor activity, RNA polymerase II-specific"/>
    <property type="evidence" value="ECO:0007669"/>
    <property type="project" value="UniProtKB-ARBA"/>
</dbReference>
<dbReference type="Gene3D" id="3.30.160.60">
    <property type="entry name" value="Classic Zinc Finger"/>
    <property type="match status" value="4"/>
</dbReference>
<dbReference type="SMART" id="SM00355">
    <property type="entry name" value="ZnF_C2H2"/>
    <property type="match status" value="4"/>
</dbReference>
<name>A0A420YAY5_9PEZI</name>
<evidence type="ECO:0000256" key="10">
    <source>
        <dbReference type="PROSITE-ProRule" id="PRU00042"/>
    </source>
</evidence>
<keyword evidence="3" id="KW-0677">Repeat</keyword>
<dbReference type="PROSITE" id="PS00028">
    <property type="entry name" value="ZINC_FINGER_C2H2_1"/>
    <property type="match status" value="2"/>
</dbReference>
<evidence type="ECO:0000256" key="9">
    <source>
        <dbReference type="ARBA" id="ARBA00044085"/>
    </source>
</evidence>
<dbReference type="GO" id="GO:0008270">
    <property type="term" value="F:zinc ion binding"/>
    <property type="evidence" value="ECO:0007669"/>
    <property type="project" value="UniProtKB-KW"/>
</dbReference>
<dbReference type="FunFam" id="3.30.160.60:FF:000130">
    <property type="entry name" value="Spalt-like transcription factor 4"/>
    <property type="match status" value="1"/>
</dbReference>
<keyword evidence="14" id="KW-1185">Reference proteome</keyword>
<evidence type="ECO:0000313" key="14">
    <source>
        <dbReference type="Proteomes" id="UP000275385"/>
    </source>
</evidence>
<keyword evidence="7" id="KW-0804">Transcription</keyword>
<dbReference type="FunFam" id="3.30.160.60:FF:000125">
    <property type="entry name" value="Putative zinc finger protein 143"/>
    <property type="match status" value="1"/>
</dbReference>
<feature type="domain" description="C2H2-type" evidence="12">
    <location>
        <begin position="236"/>
        <end position="265"/>
    </location>
</feature>
<dbReference type="STRING" id="177199.A0A420YAY5"/>
<sequence>MTKTKTEGNLGYLPTHFDSPPGKSPTTHEPVMLSDYLPSATVADSDMTYPAYGTSLPLLPCNPYASSPICMTLPNKQPSHDRHTPRVLPSPVYEHHPEINQSPTAIKQMPQGQEDVSDRTETTPQRSRLVPKTVHPIVSLDWPSLQAKPYSPLDLLMQKIQAKPDTEEIVRQREAAILGEGQQTSLAAKAKRESAGSTSRRTKRLWPCDFPGCGKTFRQRCQLKIHNDTHTGVRRYVCNWPGCGRTSSQPGNLKAHMRRHTGEKPFVCDICDKAFPVKGNLNSHKNTHLQEKPFVCRMPGCDGNKRFTQRGNLKNHQDKFHRDFTEALVFEISQVQDWASAPKELRAWAEYLAPLYKNLNKGIKGRGRGTAVMPLALLPRSPPSSPEATPSVYGASPGNRFPIVPQPGPAVGVVNLVVPPTYSVPQLGLPVSGSSTPYGMELGSPASTTYDDEQAYAMTRTNINQRYWLTH</sequence>
<evidence type="ECO:0000256" key="5">
    <source>
        <dbReference type="ARBA" id="ARBA00022833"/>
    </source>
</evidence>
<evidence type="ECO:0000256" key="11">
    <source>
        <dbReference type="SAM" id="MobiDB-lite"/>
    </source>
</evidence>
<dbReference type="PANTHER" id="PTHR14003:SF19">
    <property type="entry name" value="YY2 TRANSCRIPTION FACTOR"/>
    <property type="match status" value="1"/>
</dbReference>
<dbReference type="OrthoDB" id="427030at2759"/>
<evidence type="ECO:0000313" key="13">
    <source>
        <dbReference type="EMBL" id="RKU45042.1"/>
    </source>
</evidence>
<accession>A0A420YAY5</accession>
<proteinExistence type="predicted"/>
<evidence type="ECO:0000256" key="3">
    <source>
        <dbReference type="ARBA" id="ARBA00022737"/>
    </source>
</evidence>
<evidence type="ECO:0000256" key="6">
    <source>
        <dbReference type="ARBA" id="ARBA00023015"/>
    </source>
</evidence>
<dbReference type="GO" id="GO:0000978">
    <property type="term" value="F:RNA polymerase II cis-regulatory region sequence-specific DNA binding"/>
    <property type="evidence" value="ECO:0007669"/>
    <property type="project" value="TreeGrafter"/>
</dbReference>
<dbReference type="SUPFAM" id="SSF57667">
    <property type="entry name" value="beta-beta-alpha zinc fingers"/>
    <property type="match status" value="2"/>
</dbReference>
<evidence type="ECO:0000256" key="8">
    <source>
        <dbReference type="ARBA" id="ARBA00023242"/>
    </source>
</evidence>